<dbReference type="CDD" id="cd22314">
    <property type="entry name" value="Bse634I-like"/>
    <property type="match status" value="1"/>
</dbReference>
<name>A0A168F6J3_9BACL</name>
<dbReference type="InterPro" id="IPR012415">
    <property type="entry name" value="Restrct_endonuc_II_Cfr10I"/>
</dbReference>
<reference evidence="1 2" key="1">
    <citation type="submission" date="2016-03" db="EMBL/GenBank/DDBJ databases">
        <title>Draft genome sequence of Paenibacillus glacialis DSM 22343.</title>
        <authorList>
            <person name="Shin S.-K."/>
            <person name="Yi H."/>
        </authorList>
    </citation>
    <scope>NUCLEOTIDE SEQUENCE [LARGE SCALE GENOMIC DNA]</scope>
    <source>
        <strain evidence="1 2">DSM 22343</strain>
    </source>
</reference>
<dbReference type="Gene3D" id="3.40.91.10">
    <property type="match status" value="1"/>
</dbReference>
<dbReference type="SUPFAM" id="SSF52980">
    <property type="entry name" value="Restriction endonuclease-like"/>
    <property type="match status" value="1"/>
</dbReference>
<dbReference type="Pfam" id="PF07832">
    <property type="entry name" value="Bse634I"/>
    <property type="match status" value="1"/>
</dbReference>
<dbReference type="AlphaFoldDB" id="A0A168F6J3"/>
<organism evidence="1 2">
    <name type="scientific">Paenibacillus glacialis</name>
    <dbReference type="NCBI Taxonomy" id="494026"/>
    <lineage>
        <taxon>Bacteria</taxon>
        <taxon>Bacillati</taxon>
        <taxon>Bacillota</taxon>
        <taxon>Bacilli</taxon>
        <taxon>Bacillales</taxon>
        <taxon>Paenibacillaceae</taxon>
        <taxon>Paenibacillus</taxon>
    </lineage>
</organism>
<proteinExistence type="predicted"/>
<keyword evidence="2" id="KW-1185">Reference proteome</keyword>
<dbReference type="STRING" id="494026.PGLA_20960"/>
<dbReference type="RefSeq" id="WP_068536614.1">
    <property type="nucleotide sequence ID" value="NZ_LVJH01000058.1"/>
</dbReference>
<dbReference type="InterPro" id="IPR011335">
    <property type="entry name" value="Restrct_endonuc-II-like"/>
</dbReference>
<evidence type="ECO:0000313" key="1">
    <source>
        <dbReference type="EMBL" id="OAB35907.1"/>
    </source>
</evidence>
<comment type="caution">
    <text evidence="1">The sequence shown here is derived from an EMBL/GenBank/DDBJ whole genome shotgun (WGS) entry which is preliminary data.</text>
</comment>
<evidence type="ECO:0000313" key="2">
    <source>
        <dbReference type="Proteomes" id="UP000076967"/>
    </source>
</evidence>
<accession>A0A168F6J3</accession>
<dbReference type="EMBL" id="LVJH01000058">
    <property type="protein sequence ID" value="OAB35907.1"/>
    <property type="molecule type" value="Genomic_DNA"/>
</dbReference>
<dbReference type="OrthoDB" id="7107797at2"/>
<dbReference type="Proteomes" id="UP000076967">
    <property type="component" value="Unassembled WGS sequence"/>
</dbReference>
<gene>
    <name evidence="1" type="ORF">PGLA_20960</name>
</gene>
<sequence length="291" mass="33177">MNLYESKSVEKIEGGPSNLRIKPIYALEEVFNNTLPTGPIKIILDNLEQHIRNAAKAKDLDQPSLAAFSNVRGLWFEIIISVYAWNYRINNGLSDCFIIKMPNMKTYDFRRIFDNLTLKMLDQLEGSLKNNDSKIRLIPSNPDMILVHQKGLISNADDLITNLSEKNVEKLTRLYHEINGRCEWSSIFAGIGLTTSMRPDRRLQLVYEGNILKSIFAHLSTRHWNNKVSFQYYGASSVKHSNADDEAFQTAATHTIVNVNSVPERAVDGIFSLQNTDDINKMLDEITRNNL</sequence>
<protein>
    <submittedName>
        <fullName evidence="1">Uncharacterized protein</fullName>
    </submittedName>
</protein>